<evidence type="ECO:0000313" key="1">
    <source>
        <dbReference type="EMBL" id="REJ06194.1"/>
    </source>
</evidence>
<dbReference type="Proteomes" id="UP000262172">
    <property type="component" value="Unassembled WGS sequence"/>
</dbReference>
<proteinExistence type="predicted"/>
<accession>A0A371NVT0</accession>
<protein>
    <submittedName>
        <fullName evidence="1">Tryptophan synthase subunit alpha</fullName>
    </submittedName>
</protein>
<evidence type="ECO:0000313" key="2">
    <source>
        <dbReference type="Proteomes" id="UP000262172"/>
    </source>
</evidence>
<dbReference type="AlphaFoldDB" id="A0A371NVT0"/>
<gene>
    <name evidence="1" type="ORF">DY023_06895</name>
</gene>
<keyword evidence="2" id="KW-1185">Reference proteome</keyword>
<name>A0A371NVT0_9MICO</name>
<dbReference type="RefSeq" id="WP_116241611.1">
    <property type="nucleotide sequence ID" value="NZ_QUAB01000037.1"/>
</dbReference>
<organism evidence="1 2">
    <name type="scientific">Microbacterium bovistercoris</name>
    <dbReference type="NCBI Taxonomy" id="2293570"/>
    <lineage>
        <taxon>Bacteria</taxon>
        <taxon>Bacillati</taxon>
        <taxon>Actinomycetota</taxon>
        <taxon>Actinomycetes</taxon>
        <taxon>Micrococcales</taxon>
        <taxon>Microbacteriaceae</taxon>
        <taxon>Microbacterium</taxon>
    </lineage>
</organism>
<reference evidence="1 2" key="1">
    <citation type="submission" date="2018-08" db="EMBL/GenBank/DDBJ databases">
        <title>Isolation, diversity and antifungal activity of Actinobacteria from cow dung.</title>
        <authorList>
            <person name="Ling L."/>
        </authorList>
    </citation>
    <scope>NUCLEOTIDE SEQUENCE [LARGE SCALE GENOMIC DNA]</scope>
    <source>
        <strain evidence="1 2">NEAU-LLE</strain>
    </source>
</reference>
<dbReference type="EMBL" id="QUAB01000037">
    <property type="protein sequence ID" value="REJ06194.1"/>
    <property type="molecule type" value="Genomic_DNA"/>
</dbReference>
<sequence length="102" mass="11898">MELPFPRRASLEVLRAEAADERSVLVHERLRFGEDPWEFMSDLPTTDELVVLLLRSDWIEAHGGSIRDRDWNNGVLRRIALEYPPLSSTVWQMMRPHSRTGI</sequence>
<dbReference type="OrthoDB" id="5114823at2"/>
<comment type="caution">
    <text evidence="1">The sequence shown here is derived from an EMBL/GenBank/DDBJ whole genome shotgun (WGS) entry which is preliminary data.</text>
</comment>